<dbReference type="PANTHER" id="PTHR24223">
    <property type="entry name" value="ATP-BINDING CASSETTE SUB-FAMILY C"/>
    <property type="match status" value="1"/>
</dbReference>
<keyword evidence="6" id="KW-0067">ATP-binding</keyword>
<feature type="transmembrane region" description="Helical" evidence="10">
    <location>
        <begin position="1134"/>
        <end position="1155"/>
    </location>
</feature>
<accession>A0AAD5TRZ4</accession>
<sequence>MSDTKPPPANVYELKEPDAPQQPSKQQDPPPADSGFISPAAIEPAPMKKNRKLPDRWGSAFESPVNKAGLLSTITYTWMNSVFWVGWNRPLDMEDVWRLPANWQVQQLHSELDLAWQVEVERANAANAAAFPDEIAVTAHEAGKSTERLTGGSAKRIKPKFDKNGAPQRVLPNLRRAMWNSWFWRIAPMGIVKFFSDMTSVFSPFLVKYILQFVAESKAIHALNEANGTDIPLPPLATGFGYAIGLLVLAVAGTLTNNIYFQVTTTQGMALRSAITAAIYRKSLRLSAAARQDFNAGRVMTVVATDAQRIEVFLQFITVLITAPLQILAISIFLITQLGPTALAGIGLLVIMGPFQKRIMKRLGTIRKSVAPLTDQRVKLTQEILSGIRVIKFFAWNRPYLSKVEEVRKAEVHQVLRRGLLQAFVMSLAFGIPIIAGCLAIFLYAVTNPLDATKIFPALTWFTQLRFPLMFLPQIIVGLADFNVALTRITDLLIAPELDAQPERVKSDEFAIRVRDAEFIWEAPPPKVEDPNAKKKGKNGKHGKDAKDDKEVKGVAAKAPNAEDAAVVAAASAAAPAPIPAPAIAGDSSDASDESTAIDTASASQNSSAPVQPDTPVQPDLNRATLFDISFTIPKGSLVAIVGPVGSGKSSLLNGLIGEMKRRAGTVEISGTLGYCPQQAWIQNATVRENILFGQPFERTKYLRVLRDCALEPDLAVLADADFTQIGEKGVNLSGGQKQRVAIARLAYQNCEIMSLDDPLSAVDAHVGRYLFEEFILKNKGKRTTLLATHQLHVLPQVDYIICMKGGRIVERGTYQDLMDVPNGDFAALMRSYGGIEEASSDDEADDAIQAAAAKALLDQNVDEEVVLARIEKTIRQTKSARQLMSTEEKASGSVGLGVWLAYMHAAGGKMFLFWLIFLISIVQVSRVGTDLWLVEWTNYKISSLSNGQYVAIYWGWAVFQTLMIYIFGMFFAFAGTRAARVLHGAALARVMEAPVRFFDSNPLGRIINRFSKDTDTVDTTLADSFRMFINTFSSAVSTFILIIYATPIFLAPLVPILGIYYFFQKLYRGASRELKRLDSTTRSPLYASFGETLVGAATIRAYGEQDRFIAVNDARINGNNAPYFLLITAQRWLAVRLETLGGIMVFFAATFGLLNRTNTTLTAALLGLSLSYALQVTTTLNWCVRQFTETEIAMNAVERVHHYGHNIDAEPMPAYPPPAESGELTVTVDPTPPGATAPPPAGWPATGAVEINNLTLQYAPDLPVVLRSLTLQIKNQEKVGVVGRTGSGKSTLIQSLFRTIEPCLGSSIKIDGLDTRTIPLEDLRRAIAIIPQDPTLFSGTFRSNLDPFSEYSDADLHLALHRAQLTAVVAEKGGLDGSVNEGGENLSVGTRQLLCLARAVVKKPRLLVLDECTANVDLETDALVQKILREECGNCSILCIAHRLNTIIDYDRVLVLQAGQVVEFDTPRNLLANPEGVFSTMIEQTGAANAELLRNMVK</sequence>
<feature type="transmembrane region" description="Helical" evidence="10">
    <location>
        <begin position="954"/>
        <end position="975"/>
    </location>
</feature>
<feature type="transmembrane region" description="Helical" evidence="10">
    <location>
        <begin position="912"/>
        <end position="934"/>
    </location>
</feature>
<evidence type="ECO:0000256" key="1">
    <source>
        <dbReference type="ARBA" id="ARBA00004128"/>
    </source>
</evidence>
<dbReference type="PROSITE" id="PS50893">
    <property type="entry name" value="ABC_TRANSPORTER_2"/>
    <property type="match status" value="2"/>
</dbReference>
<dbReference type="CDD" id="cd18597">
    <property type="entry name" value="ABC_6TM_YOR1_D1_like"/>
    <property type="match status" value="1"/>
</dbReference>
<dbReference type="Pfam" id="PF00005">
    <property type="entry name" value="ABC_tran"/>
    <property type="match status" value="2"/>
</dbReference>
<dbReference type="FunFam" id="1.20.1560.10:FF:000010">
    <property type="entry name" value="Multidrug resistance-associated ABC transporter"/>
    <property type="match status" value="1"/>
</dbReference>
<dbReference type="CDD" id="cd18606">
    <property type="entry name" value="ABC_6TM_YOR1_D2_like"/>
    <property type="match status" value="1"/>
</dbReference>
<comment type="caution">
    <text evidence="13">The sequence shown here is derived from an EMBL/GenBank/DDBJ whole genome shotgun (WGS) entry which is preliminary data.</text>
</comment>
<feature type="domain" description="ABC transporter" evidence="11">
    <location>
        <begin position="1250"/>
        <end position="1484"/>
    </location>
</feature>
<name>A0AAD5TRZ4_9FUNG</name>
<dbReference type="GO" id="GO:0140359">
    <property type="term" value="F:ABC-type transporter activity"/>
    <property type="evidence" value="ECO:0007669"/>
    <property type="project" value="InterPro"/>
</dbReference>
<dbReference type="CDD" id="cd03250">
    <property type="entry name" value="ABCC_MRP_domain1"/>
    <property type="match status" value="1"/>
</dbReference>
<dbReference type="Proteomes" id="UP001212152">
    <property type="component" value="Unassembled WGS sequence"/>
</dbReference>
<dbReference type="EMBL" id="JADGJQ010000002">
    <property type="protein sequence ID" value="KAJ3185099.1"/>
    <property type="molecule type" value="Genomic_DNA"/>
</dbReference>
<feature type="region of interest" description="Disordered" evidence="9">
    <location>
        <begin position="581"/>
        <end position="620"/>
    </location>
</feature>
<comment type="subcellular location">
    <subcellularLocation>
        <location evidence="1">Vacuole membrane</location>
        <topology evidence="1">Multi-pass membrane protein</topology>
    </subcellularLocation>
</comment>
<keyword evidence="3 10" id="KW-0812">Transmembrane</keyword>
<evidence type="ECO:0000256" key="3">
    <source>
        <dbReference type="ARBA" id="ARBA00022692"/>
    </source>
</evidence>
<keyword evidence="5" id="KW-0547">Nucleotide-binding</keyword>
<feature type="region of interest" description="Disordered" evidence="9">
    <location>
        <begin position="523"/>
        <end position="558"/>
    </location>
</feature>
<keyword evidence="4" id="KW-0677">Repeat</keyword>
<evidence type="ECO:0000313" key="14">
    <source>
        <dbReference type="Proteomes" id="UP001212152"/>
    </source>
</evidence>
<dbReference type="InterPro" id="IPR003593">
    <property type="entry name" value="AAA+_ATPase"/>
</dbReference>
<dbReference type="GO" id="GO:0005524">
    <property type="term" value="F:ATP binding"/>
    <property type="evidence" value="ECO:0007669"/>
    <property type="project" value="UniProtKB-KW"/>
</dbReference>
<feature type="transmembrane region" description="Helical" evidence="10">
    <location>
        <begin position="423"/>
        <end position="447"/>
    </location>
</feature>
<feature type="domain" description="ABC transmembrane type-1" evidence="12">
    <location>
        <begin position="914"/>
        <end position="1190"/>
    </location>
</feature>
<evidence type="ECO:0000259" key="12">
    <source>
        <dbReference type="PROSITE" id="PS50929"/>
    </source>
</evidence>
<feature type="domain" description="ABC transmembrane type-1" evidence="12">
    <location>
        <begin position="189"/>
        <end position="481"/>
    </location>
</feature>
<feature type="compositionally biased region" description="Polar residues" evidence="9">
    <location>
        <begin position="594"/>
        <end position="610"/>
    </location>
</feature>
<keyword evidence="8 10" id="KW-0472">Membrane</keyword>
<dbReference type="InterPro" id="IPR003439">
    <property type="entry name" value="ABC_transporter-like_ATP-bd"/>
</dbReference>
<reference evidence="13" key="1">
    <citation type="submission" date="2020-05" db="EMBL/GenBank/DDBJ databases">
        <title>Phylogenomic resolution of chytrid fungi.</title>
        <authorList>
            <person name="Stajich J.E."/>
            <person name="Amses K."/>
            <person name="Simmons R."/>
            <person name="Seto K."/>
            <person name="Myers J."/>
            <person name="Bonds A."/>
            <person name="Quandt C.A."/>
            <person name="Barry K."/>
            <person name="Liu P."/>
            <person name="Grigoriev I."/>
            <person name="Longcore J.E."/>
            <person name="James T.Y."/>
        </authorList>
    </citation>
    <scope>NUCLEOTIDE SEQUENCE</scope>
    <source>
        <strain evidence="13">JEL0379</strain>
    </source>
</reference>
<evidence type="ECO:0008006" key="15">
    <source>
        <dbReference type="Google" id="ProtNLM"/>
    </source>
</evidence>
<evidence type="ECO:0000313" key="13">
    <source>
        <dbReference type="EMBL" id="KAJ3185099.1"/>
    </source>
</evidence>
<gene>
    <name evidence="13" type="ORF">HDU87_002665</name>
</gene>
<evidence type="ECO:0000256" key="6">
    <source>
        <dbReference type="ARBA" id="ARBA00022840"/>
    </source>
</evidence>
<organism evidence="13 14">
    <name type="scientific">Geranomyces variabilis</name>
    <dbReference type="NCBI Taxonomy" id="109894"/>
    <lineage>
        <taxon>Eukaryota</taxon>
        <taxon>Fungi</taxon>
        <taxon>Fungi incertae sedis</taxon>
        <taxon>Chytridiomycota</taxon>
        <taxon>Chytridiomycota incertae sedis</taxon>
        <taxon>Chytridiomycetes</taxon>
        <taxon>Spizellomycetales</taxon>
        <taxon>Powellomycetaceae</taxon>
        <taxon>Geranomyces</taxon>
    </lineage>
</organism>
<dbReference type="PANTHER" id="PTHR24223:SF443">
    <property type="entry name" value="MULTIDRUG-RESISTANCE LIKE PROTEIN 1, ISOFORM I"/>
    <property type="match status" value="1"/>
</dbReference>
<evidence type="ECO:0000256" key="5">
    <source>
        <dbReference type="ARBA" id="ARBA00022741"/>
    </source>
</evidence>
<dbReference type="GO" id="GO:0000329">
    <property type="term" value="C:fungal-type vacuole membrane"/>
    <property type="evidence" value="ECO:0007669"/>
    <property type="project" value="UniProtKB-ARBA"/>
</dbReference>
<feature type="transmembrane region" description="Helical" evidence="10">
    <location>
        <begin position="1037"/>
        <end position="1064"/>
    </location>
</feature>
<dbReference type="InterPro" id="IPR036640">
    <property type="entry name" value="ABC1_TM_sf"/>
</dbReference>
<evidence type="ECO:0000259" key="11">
    <source>
        <dbReference type="PROSITE" id="PS50893"/>
    </source>
</evidence>
<dbReference type="Gene3D" id="3.40.50.300">
    <property type="entry name" value="P-loop containing nucleotide triphosphate hydrolases"/>
    <property type="match status" value="2"/>
</dbReference>
<evidence type="ECO:0000256" key="10">
    <source>
        <dbReference type="SAM" id="Phobius"/>
    </source>
</evidence>
<feature type="domain" description="ABC transporter" evidence="11">
    <location>
        <begin position="611"/>
        <end position="831"/>
    </location>
</feature>
<dbReference type="FunFam" id="3.40.50.300:FF:000997">
    <property type="entry name" value="Multidrug resistance-associated protein 1"/>
    <property type="match status" value="1"/>
</dbReference>
<dbReference type="InterPro" id="IPR011527">
    <property type="entry name" value="ABC1_TM_dom"/>
</dbReference>
<evidence type="ECO:0000256" key="4">
    <source>
        <dbReference type="ARBA" id="ARBA00022737"/>
    </source>
</evidence>
<protein>
    <recommendedName>
        <fullName evidence="15">ABC transporter</fullName>
    </recommendedName>
</protein>
<dbReference type="InterPro" id="IPR017871">
    <property type="entry name" value="ABC_transporter-like_CS"/>
</dbReference>
<keyword evidence="2" id="KW-0813">Transport</keyword>
<dbReference type="CDD" id="cd03244">
    <property type="entry name" value="ABCC_MRP_domain2"/>
    <property type="match status" value="1"/>
</dbReference>
<evidence type="ECO:0000256" key="7">
    <source>
        <dbReference type="ARBA" id="ARBA00022989"/>
    </source>
</evidence>
<feature type="region of interest" description="Disordered" evidence="9">
    <location>
        <begin position="1"/>
        <end position="53"/>
    </location>
</feature>
<dbReference type="FunFam" id="3.40.50.300:FF:000163">
    <property type="entry name" value="Multidrug resistance-associated protein member 4"/>
    <property type="match status" value="1"/>
</dbReference>
<dbReference type="Gene3D" id="1.20.1560.10">
    <property type="entry name" value="ABC transporter type 1, transmembrane domain"/>
    <property type="match status" value="2"/>
</dbReference>
<dbReference type="PROSITE" id="PS00211">
    <property type="entry name" value="ABC_TRANSPORTER_1"/>
    <property type="match status" value="1"/>
</dbReference>
<dbReference type="SUPFAM" id="SSF52540">
    <property type="entry name" value="P-loop containing nucleoside triphosphate hydrolases"/>
    <property type="match status" value="2"/>
</dbReference>
<evidence type="ECO:0000256" key="2">
    <source>
        <dbReference type="ARBA" id="ARBA00022448"/>
    </source>
</evidence>
<evidence type="ECO:0000256" key="8">
    <source>
        <dbReference type="ARBA" id="ARBA00023136"/>
    </source>
</evidence>
<feature type="transmembrane region" description="Helical" evidence="10">
    <location>
        <begin position="240"/>
        <end position="261"/>
    </location>
</feature>
<feature type="transmembrane region" description="Helical" evidence="10">
    <location>
        <begin position="341"/>
        <end position="359"/>
    </location>
</feature>
<dbReference type="Pfam" id="PF00664">
    <property type="entry name" value="ABC_membrane"/>
    <property type="match status" value="2"/>
</dbReference>
<keyword evidence="7 10" id="KW-1133">Transmembrane helix</keyword>
<dbReference type="SMART" id="SM00382">
    <property type="entry name" value="AAA"/>
    <property type="match status" value="2"/>
</dbReference>
<dbReference type="GO" id="GO:0016887">
    <property type="term" value="F:ATP hydrolysis activity"/>
    <property type="evidence" value="ECO:0007669"/>
    <property type="project" value="InterPro"/>
</dbReference>
<dbReference type="PROSITE" id="PS50929">
    <property type="entry name" value="ABC_TM1F"/>
    <property type="match status" value="2"/>
</dbReference>
<dbReference type="InterPro" id="IPR027417">
    <property type="entry name" value="P-loop_NTPase"/>
</dbReference>
<proteinExistence type="predicted"/>
<feature type="transmembrane region" description="Helical" evidence="10">
    <location>
        <begin position="312"/>
        <end position="335"/>
    </location>
</feature>
<feature type="compositionally biased region" description="Basic and acidic residues" evidence="9">
    <location>
        <begin position="542"/>
        <end position="553"/>
    </location>
</feature>
<keyword evidence="14" id="KW-1185">Reference proteome</keyword>
<dbReference type="InterPro" id="IPR050173">
    <property type="entry name" value="ABC_transporter_C-like"/>
</dbReference>
<dbReference type="SUPFAM" id="SSF90123">
    <property type="entry name" value="ABC transporter transmembrane region"/>
    <property type="match status" value="2"/>
</dbReference>
<evidence type="ECO:0000256" key="9">
    <source>
        <dbReference type="SAM" id="MobiDB-lite"/>
    </source>
</evidence>
<dbReference type="FunFam" id="1.20.1560.10:FF:000006">
    <property type="entry name" value="ATP-binding cassette, sub-family C (CFTR/MRP), member 9"/>
    <property type="match status" value="1"/>
</dbReference>